<sequence length="208" mass="22804">MPSVLHTSFIFLGGIGLGMVIKDIGLKDKVLQVEVADNFNLRDLKAIFKMLIAIQIDPDDGARFFKALRSSYKTDSDAFDALVRFLEKSTKDGNQASGDSMISKSCNDSSYCSSFCTGYVISAAAFATFGYGCMRFMGLTISDLINITKSKTARALSITGRNLKQISALLTGRKKHSIKRKGILGEQKVIPNQVHMTSDESESNLHQE</sequence>
<dbReference type="EMBL" id="JABWDY010034315">
    <property type="protein sequence ID" value="KAF5182771.1"/>
    <property type="molecule type" value="Genomic_DNA"/>
</dbReference>
<comment type="caution">
    <text evidence="1">The sequence shown here is derived from an EMBL/GenBank/DDBJ whole genome shotgun (WGS) entry which is preliminary data.</text>
</comment>
<gene>
    <name evidence="1" type="ORF">FRX31_027642</name>
</gene>
<dbReference type="PANTHER" id="PTHR46667:SF6">
    <property type="entry name" value="OS01G0185100 PROTEIN"/>
    <property type="match status" value="1"/>
</dbReference>
<dbReference type="PANTHER" id="PTHR46667">
    <property type="entry name" value="OS05G0182700 PROTEIN"/>
    <property type="match status" value="1"/>
</dbReference>
<keyword evidence="2" id="KW-1185">Reference proteome</keyword>
<reference evidence="1 2" key="1">
    <citation type="submission" date="2020-06" db="EMBL/GenBank/DDBJ databases">
        <title>Transcriptomic and genomic resources for Thalictrum thalictroides and T. hernandezii: Facilitating candidate gene discovery in an emerging model plant lineage.</title>
        <authorList>
            <person name="Arias T."/>
            <person name="Riano-Pachon D.M."/>
            <person name="Di Stilio V.S."/>
        </authorList>
    </citation>
    <scope>NUCLEOTIDE SEQUENCE [LARGE SCALE GENOMIC DNA]</scope>
    <source>
        <strain evidence="2">cv. WT478/WT964</strain>
        <tissue evidence="1">Leaves</tissue>
    </source>
</reference>
<evidence type="ECO:0000313" key="1">
    <source>
        <dbReference type="EMBL" id="KAF5182771.1"/>
    </source>
</evidence>
<organism evidence="1 2">
    <name type="scientific">Thalictrum thalictroides</name>
    <name type="common">Rue-anemone</name>
    <name type="synonym">Anemone thalictroides</name>
    <dbReference type="NCBI Taxonomy" id="46969"/>
    <lineage>
        <taxon>Eukaryota</taxon>
        <taxon>Viridiplantae</taxon>
        <taxon>Streptophyta</taxon>
        <taxon>Embryophyta</taxon>
        <taxon>Tracheophyta</taxon>
        <taxon>Spermatophyta</taxon>
        <taxon>Magnoliopsida</taxon>
        <taxon>Ranunculales</taxon>
        <taxon>Ranunculaceae</taxon>
        <taxon>Thalictroideae</taxon>
        <taxon>Thalictrum</taxon>
    </lineage>
</organism>
<dbReference type="OrthoDB" id="544175at2759"/>
<name>A0A7J6VDL4_THATH</name>
<protein>
    <submittedName>
        <fullName evidence="1">Uncharacterized protein</fullName>
    </submittedName>
</protein>
<proteinExistence type="predicted"/>
<accession>A0A7J6VDL4</accession>
<dbReference type="Proteomes" id="UP000554482">
    <property type="component" value="Unassembled WGS sequence"/>
</dbReference>
<dbReference type="AlphaFoldDB" id="A0A7J6VDL4"/>
<evidence type="ECO:0000313" key="2">
    <source>
        <dbReference type="Proteomes" id="UP000554482"/>
    </source>
</evidence>